<dbReference type="FunCoup" id="A0A4S2N6T0">
    <property type="interactions" value="1092"/>
</dbReference>
<dbReference type="EMBL" id="ML220112">
    <property type="protein sequence ID" value="TGZ84876.1"/>
    <property type="molecule type" value="Genomic_DNA"/>
</dbReference>
<keyword evidence="3 10" id="KW-0489">Methyltransferase</keyword>
<comment type="subunit">
    <text evidence="10">Monomer.</text>
</comment>
<evidence type="ECO:0000256" key="10">
    <source>
        <dbReference type="HAMAP-Rule" id="MF_03152"/>
    </source>
</evidence>
<keyword evidence="14" id="KW-1185">Reference proteome</keyword>
<accession>A0A4S2N6T0</accession>
<evidence type="ECO:0000256" key="2">
    <source>
        <dbReference type="ARBA" id="ARBA00022490"/>
    </source>
</evidence>
<dbReference type="FunFam" id="3.30.300.110:FF:000001">
    <property type="entry name" value="tRNA (guanine(37)-N1)-methyltransferase"/>
    <property type="match status" value="1"/>
</dbReference>
<dbReference type="Pfam" id="PF02475">
    <property type="entry name" value="TRM5-TYW2_MTfase"/>
    <property type="match status" value="1"/>
</dbReference>
<proteinExistence type="inferred from homology"/>
<comment type="catalytic activity">
    <reaction evidence="9 10">
        <text>guanosine(37) in tRNA + S-adenosyl-L-methionine = N(1)-methylguanosine(37) in tRNA + S-adenosyl-L-homocysteine + H(+)</text>
        <dbReference type="Rhea" id="RHEA:36899"/>
        <dbReference type="Rhea" id="RHEA-COMP:10145"/>
        <dbReference type="Rhea" id="RHEA-COMP:10147"/>
        <dbReference type="ChEBI" id="CHEBI:15378"/>
        <dbReference type="ChEBI" id="CHEBI:57856"/>
        <dbReference type="ChEBI" id="CHEBI:59789"/>
        <dbReference type="ChEBI" id="CHEBI:73542"/>
        <dbReference type="ChEBI" id="CHEBI:74269"/>
        <dbReference type="EC" id="2.1.1.228"/>
    </reaction>
</comment>
<evidence type="ECO:0000256" key="11">
    <source>
        <dbReference type="SAM" id="MobiDB-lite"/>
    </source>
</evidence>
<dbReference type="Proteomes" id="UP000298138">
    <property type="component" value="Unassembled WGS sequence"/>
</dbReference>
<keyword evidence="6 10" id="KW-0819">tRNA processing</keyword>
<dbReference type="EC" id="2.1.1.228" evidence="10"/>
<dbReference type="OrthoDB" id="408788at2759"/>
<reference evidence="13 14" key="1">
    <citation type="submission" date="2019-04" db="EMBL/GenBank/DDBJ databases">
        <title>Comparative genomics and transcriptomics to analyze fruiting body development in filamentous ascomycetes.</title>
        <authorList>
            <consortium name="DOE Joint Genome Institute"/>
            <person name="Lutkenhaus R."/>
            <person name="Traeger S."/>
            <person name="Breuer J."/>
            <person name="Kuo A."/>
            <person name="Lipzen A."/>
            <person name="Pangilinan J."/>
            <person name="Dilworth D."/>
            <person name="Sandor L."/>
            <person name="Poggeler S."/>
            <person name="Barry K."/>
            <person name="Grigoriev I.V."/>
            <person name="Nowrousian M."/>
        </authorList>
    </citation>
    <scope>NUCLEOTIDE SEQUENCE [LARGE SCALE GENOMIC DNA]</scope>
    <source>
        <strain evidence="13 14">CBS 389.68</strain>
    </source>
</reference>
<dbReference type="GO" id="GO:0005634">
    <property type="term" value="C:nucleus"/>
    <property type="evidence" value="ECO:0007669"/>
    <property type="project" value="UniProtKB-SubCell"/>
</dbReference>
<dbReference type="SUPFAM" id="SSF53335">
    <property type="entry name" value="S-adenosyl-L-methionine-dependent methyltransferases"/>
    <property type="match status" value="1"/>
</dbReference>
<dbReference type="InterPro" id="IPR025792">
    <property type="entry name" value="tRNA_Gua_MeTrfase_euk"/>
</dbReference>
<dbReference type="Pfam" id="PF25133">
    <property type="entry name" value="TYW2_N_2"/>
    <property type="match status" value="1"/>
</dbReference>
<dbReference type="AlphaFoldDB" id="A0A4S2N6T0"/>
<comment type="similarity">
    <text evidence="10">Belongs to the TRM5 / TYW2 family.</text>
</comment>
<dbReference type="InterPro" id="IPR030382">
    <property type="entry name" value="MeTrfase_TRM5/TYW2"/>
</dbReference>
<feature type="compositionally biased region" description="Pro residues" evidence="11">
    <location>
        <begin position="300"/>
        <end position="315"/>
    </location>
</feature>
<dbReference type="PANTHER" id="PTHR23245:SF36">
    <property type="entry name" value="TRNA (GUANINE(37)-N1)-METHYLTRANSFERASE"/>
    <property type="match status" value="1"/>
</dbReference>
<evidence type="ECO:0000256" key="1">
    <source>
        <dbReference type="ARBA" id="ARBA00009775"/>
    </source>
</evidence>
<evidence type="ECO:0000256" key="9">
    <source>
        <dbReference type="ARBA" id="ARBA00047783"/>
    </source>
</evidence>
<dbReference type="InParanoid" id="A0A4S2N6T0"/>
<evidence type="ECO:0000256" key="6">
    <source>
        <dbReference type="ARBA" id="ARBA00022694"/>
    </source>
</evidence>
<evidence type="ECO:0000313" key="13">
    <source>
        <dbReference type="EMBL" id="TGZ84876.1"/>
    </source>
</evidence>
<feature type="binding site" evidence="10">
    <location>
        <begin position="249"/>
        <end position="250"/>
    </location>
    <ligand>
        <name>S-adenosyl-L-methionine</name>
        <dbReference type="ChEBI" id="CHEBI:59789"/>
    </ligand>
</feature>
<evidence type="ECO:0000256" key="3">
    <source>
        <dbReference type="ARBA" id="ARBA00022603"/>
    </source>
</evidence>
<name>A0A4S2N6T0_9PEZI</name>
<evidence type="ECO:0000256" key="8">
    <source>
        <dbReference type="ARBA" id="ARBA00023242"/>
    </source>
</evidence>
<sequence>MLPRQFLPPVNRSMKVLDKSVFQKTVPLSAARIFDVRRTGEIRKICRPDALHLPKIDVLQWDPDQEKYKGRKVMILKPEVKHDDLSTVSEATRRLVEEKAIELIPYDLKLNYDHWGYDDIIAAVLPDTLTEIPTSFAQAGHLAHLNLRAEVSEYRHLIGSIILSKNPQLSTVVNKLEDVGTGSVFRTFPMEVIAGEPNTVVEVKESNCIFRFDFAKGFNPGEAISDVMCGVGPFALPAAKKGCIVYANDLNPESITSLRENIKINKVNPWINPYNIDGRAFIRHSIQDLYAKHRSGNPLAIPPRPPRSPLSSKPPIPQVPKLVPYPITFAHFVMNLPASAVEFIDAFIGSYNFLSTQEERDEMKKHMPTIHVHTFHREQPGSEEEARAKEDVVGEVSKYLEHKMEVDQVDVYEVRRVAPNKVMYCASFKLPVEVAFREVEEREAWRMPEPAMREIECKALGGGWLGWLRSWWLSFWRIVWKRGFKI</sequence>
<dbReference type="Gene3D" id="3.30.300.110">
    <property type="entry name" value="Met-10+ protein-like domains"/>
    <property type="match status" value="1"/>
</dbReference>
<comment type="function">
    <text evidence="10">Specifically methylates the N1 position of guanosine-37 in various cytoplasmic and mitochondrial tRNAs. Methylation is not dependent on the nature of the nucleoside 5' of the target nucleoside. This is the first step in the biosynthesis of wybutosine (yW), a modified base adjacent to the anticodon of tRNAs and required for accurate decoding.</text>
</comment>
<comment type="similarity">
    <text evidence="1">Belongs to the class I-like SAM-binding methyltransferase superfamily. TRM5/TYW2 family.</text>
</comment>
<protein>
    <recommendedName>
        <fullName evidence="10">tRNA (guanine(37)-N1)-methyltransferase</fullName>
        <ecNumber evidence="10">2.1.1.228</ecNumber>
    </recommendedName>
    <alternativeName>
        <fullName evidence="10">M1G-methyltransferase</fullName>
    </alternativeName>
    <alternativeName>
        <fullName evidence="10">tRNA [GM37] methyltransferase</fullName>
    </alternativeName>
    <alternativeName>
        <fullName evidence="10">tRNA methyltransferase 5</fullName>
    </alternativeName>
</protein>
<feature type="region of interest" description="Disordered" evidence="11">
    <location>
        <begin position="296"/>
        <end position="315"/>
    </location>
</feature>
<feature type="domain" description="SAM-dependent methyltransferase TRM5/TYW2-type" evidence="12">
    <location>
        <begin position="136"/>
        <end position="432"/>
    </location>
</feature>
<evidence type="ECO:0000259" key="12">
    <source>
        <dbReference type="PROSITE" id="PS51684"/>
    </source>
</evidence>
<evidence type="ECO:0000256" key="4">
    <source>
        <dbReference type="ARBA" id="ARBA00022679"/>
    </source>
</evidence>
<dbReference type="PROSITE" id="PS51684">
    <property type="entry name" value="SAM_MT_TRM5_TYW2"/>
    <property type="match status" value="1"/>
</dbReference>
<dbReference type="PANTHER" id="PTHR23245">
    <property type="entry name" value="TRNA METHYLTRANSFERASE"/>
    <property type="match status" value="1"/>
</dbReference>
<comment type="subcellular location">
    <subcellularLocation>
        <location evidence="10">Mitochondrion matrix</location>
    </subcellularLocation>
    <subcellularLocation>
        <location evidence="10">Nucleus</location>
    </subcellularLocation>
    <subcellularLocation>
        <location evidence="10">Cytoplasm</location>
    </subcellularLocation>
    <text evidence="10">Predominantly in the mitochondria and in the nucleus.</text>
</comment>
<feature type="binding site" evidence="10">
    <location>
        <position position="335"/>
    </location>
    <ligand>
        <name>S-adenosyl-L-methionine</name>
        <dbReference type="ChEBI" id="CHEBI:59789"/>
    </ligand>
</feature>
<keyword evidence="4 10" id="KW-0808">Transferase</keyword>
<dbReference type="STRING" id="341454.A0A4S2N6T0"/>
<keyword evidence="5 10" id="KW-0949">S-adenosyl-L-methionine</keyword>
<dbReference type="GO" id="GO:0005759">
    <property type="term" value="C:mitochondrial matrix"/>
    <property type="evidence" value="ECO:0007669"/>
    <property type="project" value="UniProtKB-SubCell"/>
</dbReference>
<dbReference type="Gene3D" id="3.40.50.150">
    <property type="entry name" value="Vaccinia Virus protein VP39"/>
    <property type="match status" value="1"/>
</dbReference>
<gene>
    <name evidence="10" type="primary">TRM5</name>
    <name evidence="13" type="ORF">EX30DRAFT_325731</name>
</gene>
<dbReference type="GO" id="GO:0070901">
    <property type="term" value="P:mitochondrial tRNA methylation"/>
    <property type="evidence" value="ECO:0007669"/>
    <property type="project" value="UniProtKB-ARBA"/>
</dbReference>
<dbReference type="InterPro" id="IPR029063">
    <property type="entry name" value="SAM-dependent_MTases_sf"/>
</dbReference>
<feature type="binding site" evidence="10">
    <location>
        <begin position="277"/>
        <end position="278"/>
    </location>
    <ligand>
        <name>S-adenosyl-L-methionine</name>
        <dbReference type="ChEBI" id="CHEBI:59789"/>
    </ligand>
</feature>
<evidence type="ECO:0000313" key="14">
    <source>
        <dbReference type="Proteomes" id="UP000298138"/>
    </source>
</evidence>
<organism evidence="13 14">
    <name type="scientific">Ascodesmis nigricans</name>
    <dbReference type="NCBI Taxonomy" id="341454"/>
    <lineage>
        <taxon>Eukaryota</taxon>
        <taxon>Fungi</taxon>
        <taxon>Dikarya</taxon>
        <taxon>Ascomycota</taxon>
        <taxon>Pezizomycotina</taxon>
        <taxon>Pezizomycetes</taxon>
        <taxon>Pezizales</taxon>
        <taxon>Ascodesmidaceae</taxon>
        <taxon>Ascodesmis</taxon>
    </lineage>
</organism>
<keyword evidence="8 10" id="KW-0539">Nucleus</keyword>
<dbReference type="GO" id="GO:0002939">
    <property type="term" value="P:tRNA N1-guanine methylation"/>
    <property type="evidence" value="ECO:0007669"/>
    <property type="project" value="TreeGrafter"/>
</dbReference>
<dbReference type="HAMAP" id="MF_03152">
    <property type="entry name" value="TRM5"/>
    <property type="match status" value="1"/>
</dbReference>
<evidence type="ECO:0000256" key="7">
    <source>
        <dbReference type="ARBA" id="ARBA00023128"/>
    </source>
</evidence>
<keyword evidence="2 10" id="KW-0963">Cytoplasm</keyword>
<dbReference type="GO" id="GO:0052906">
    <property type="term" value="F:tRNA (guanine(37)-N1)-methyltransferase activity"/>
    <property type="evidence" value="ECO:0007669"/>
    <property type="project" value="UniProtKB-UniRule"/>
</dbReference>
<evidence type="ECO:0000256" key="5">
    <source>
        <dbReference type="ARBA" id="ARBA00022691"/>
    </source>
</evidence>
<dbReference type="InterPro" id="IPR056743">
    <property type="entry name" value="TRM5-TYW2-like_MTfase"/>
</dbReference>
<comment type="caution">
    <text evidence="10">Lacks conserved residue(s) required for the propagation of feature annotation.</text>
</comment>
<dbReference type="InterPro" id="IPR056744">
    <property type="entry name" value="TRM5/TYW2-like_N"/>
</dbReference>
<keyword evidence="7 10" id="KW-0496">Mitochondrion</keyword>